<organism evidence="1">
    <name type="scientific">uncultured Frankineae bacterium</name>
    <dbReference type="NCBI Taxonomy" id="437475"/>
    <lineage>
        <taxon>Bacteria</taxon>
        <taxon>Bacillati</taxon>
        <taxon>Actinomycetota</taxon>
        <taxon>Actinomycetes</taxon>
        <taxon>Frankiales</taxon>
        <taxon>environmental samples</taxon>
    </lineage>
</organism>
<dbReference type="Gene3D" id="2.40.50.140">
    <property type="entry name" value="Nucleic acid-binding proteins"/>
    <property type="match status" value="1"/>
</dbReference>
<sequence length="121" mass="13068">MGRFRRAVARLTADEQELARQELQDEAVQCGATAVTSCQRGEPVCVAGTLRAVTLRPRAGAPTLEAELYDGTGTITLIWLGRRRIGGIECGRSLVARGRLTSHDGRPTIYNAAYELKPSVA</sequence>
<proteinExistence type="predicted"/>
<protein>
    <recommendedName>
        <fullName evidence="2">DNA-binding protein</fullName>
    </recommendedName>
</protein>
<dbReference type="InterPro" id="IPR012340">
    <property type="entry name" value="NA-bd_OB-fold"/>
</dbReference>
<dbReference type="EMBL" id="CADCUB010000113">
    <property type="protein sequence ID" value="CAA9339891.1"/>
    <property type="molecule type" value="Genomic_DNA"/>
</dbReference>
<accession>A0A6J4LSU8</accession>
<evidence type="ECO:0000313" key="1">
    <source>
        <dbReference type="EMBL" id="CAA9339891.1"/>
    </source>
</evidence>
<dbReference type="AlphaFoldDB" id="A0A6J4LSU8"/>
<evidence type="ECO:0008006" key="2">
    <source>
        <dbReference type="Google" id="ProtNLM"/>
    </source>
</evidence>
<name>A0A6J4LSU8_9ACTN</name>
<dbReference type="PIRSF" id="PIRSF006910">
    <property type="entry name" value="NA_bind_Rv2694c_prd"/>
    <property type="match status" value="1"/>
</dbReference>
<gene>
    <name evidence="1" type="ORF">AVDCRST_MAG07-2301</name>
</gene>
<reference evidence="1" key="1">
    <citation type="submission" date="2020-02" db="EMBL/GenBank/DDBJ databases">
        <authorList>
            <person name="Meier V. D."/>
        </authorList>
    </citation>
    <scope>NUCLEOTIDE SEQUENCE</scope>
    <source>
        <strain evidence="1">AVDCRST_MAG07</strain>
    </source>
</reference>
<dbReference type="CDD" id="cd04488">
    <property type="entry name" value="RecG_wedge_OBF"/>
    <property type="match status" value="1"/>
</dbReference>
<dbReference type="SUPFAM" id="SSF50249">
    <property type="entry name" value="Nucleic acid-binding proteins"/>
    <property type="match status" value="1"/>
</dbReference>
<dbReference type="InterPro" id="IPR016499">
    <property type="entry name" value="NucleicA-bd_Rv2694c_prd"/>
</dbReference>